<dbReference type="Proteomes" id="UP000054995">
    <property type="component" value="Unassembled WGS sequence"/>
</dbReference>
<comment type="caution">
    <text evidence="1">The sequence shown here is derived from an EMBL/GenBank/DDBJ whole genome shotgun (WGS) entry which is preliminary data.</text>
</comment>
<dbReference type="AlphaFoldDB" id="A0A0V1G032"/>
<organism evidence="1 2">
    <name type="scientific">Trichinella pseudospiralis</name>
    <name type="common">Parasitic roundworm</name>
    <dbReference type="NCBI Taxonomy" id="6337"/>
    <lineage>
        <taxon>Eukaryota</taxon>
        <taxon>Metazoa</taxon>
        <taxon>Ecdysozoa</taxon>
        <taxon>Nematoda</taxon>
        <taxon>Enoplea</taxon>
        <taxon>Dorylaimia</taxon>
        <taxon>Trichinellida</taxon>
        <taxon>Trichinellidae</taxon>
        <taxon>Trichinella</taxon>
    </lineage>
</organism>
<proteinExistence type="predicted"/>
<accession>A0A0V1G032</accession>
<name>A0A0V1G032_TRIPS</name>
<dbReference type="OrthoDB" id="5919282at2759"/>
<evidence type="ECO:0000313" key="1">
    <source>
        <dbReference type="EMBL" id="KRY90883.1"/>
    </source>
</evidence>
<protein>
    <submittedName>
        <fullName evidence="1">Uncharacterized protein</fullName>
    </submittedName>
</protein>
<evidence type="ECO:0000313" key="2">
    <source>
        <dbReference type="Proteomes" id="UP000054995"/>
    </source>
</evidence>
<keyword evidence="2" id="KW-1185">Reference proteome</keyword>
<sequence length="93" mass="10836">MEFFKRSIAENMIPFKDSNGGKDDALSLVLTTLQLRDNVFLHWGEYEFLQILKNTLSIVVLEIFYPKFAYGCLNFYHFKQILKSCATQDSVQC</sequence>
<gene>
    <name evidence="1" type="ORF">T4D_15053</name>
</gene>
<reference evidence="1 2" key="1">
    <citation type="submission" date="2015-01" db="EMBL/GenBank/DDBJ databases">
        <title>Evolution of Trichinella species and genotypes.</title>
        <authorList>
            <person name="Korhonen P.K."/>
            <person name="Edoardo P."/>
            <person name="Giuseppe L.R."/>
            <person name="Gasser R.B."/>
        </authorList>
    </citation>
    <scope>NUCLEOTIDE SEQUENCE [LARGE SCALE GENOMIC DNA]</scope>
    <source>
        <strain evidence="1">ISS470</strain>
    </source>
</reference>
<dbReference type="EMBL" id="JYDT01000017">
    <property type="protein sequence ID" value="KRY90883.1"/>
    <property type="molecule type" value="Genomic_DNA"/>
</dbReference>